<sequence>MAQTLRDLLKQVENLPPDTRVCVAEIDEAFAANIVQVEVVEGARIQSRVADGIEAVELANGSERVVVIRW</sequence>
<name>A0A370HA20_9HYPH</name>
<dbReference type="OrthoDB" id="8086141at2"/>
<organism evidence="1 2">
    <name type="scientific">Microvirga subterranea</name>
    <dbReference type="NCBI Taxonomy" id="186651"/>
    <lineage>
        <taxon>Bacteria</taxon>
        <taxon>Pseudomonadati</taxon>
        <taxon>Pseudomonadota</taxon>
        <taxon>Alphaproteobacteria</taxon>
        <taxon>Hyphomicrobiales</taxon>
        <taxon>Methylobacteriaceae</taxon>
        <taxon>Microvirga</taxon>
    </lineage>
</organism>
<evidence type="ECO:0000313" key="2">
    <source>
        <dbReference type="Proteomes" id="UP000254925"/>
    </source>
</evidence>
<protein>
    <recommendedName>
        <fullName evidence="3">Sugar phosphorylase</fullName>
    </recommendedName>
</protein>
<evidence type="ECO:0000313" key="1">
    <source>
        <dbReference type="EMBL" id="RDI53651.1"/>
    </source>
</evidence>
<dbReference type="AlphaFoldDB" id="A0A370HA20"/>
<dbReference type="Proteomes" id="UP000254925">
    <property type="component" value="Unassembled WGS sequence"/>
</dbReference>
<dbReference type="RefSeq" id="WP_114772699.1">
    <property type="nucleotide sequence ID" value="NZ_QQBB01000013.1"/>
</dbReference>
<keyword evidence="2" id="KW-1185">Reference proteome</keyword>
<comment type="caution">
    <text evidence="1">The sequence shown here is derived from an EMBL/GenBank/DDBJ whole genome shotgun (WGS) entry which is preliminary data.</text>
</comment>
<dbReference type="EMBL" id="QQBB01000013">
    <property type="protein sequence ID" value="RDI53651.1"/>
    <property type="molecule type" value="Genomic_DNA"/>
</dbReference>
<proteinExistence type="predicted"/>
<gene>
    <name evidence="1" type="ORF">DES45_11374</name>
</gene>
<accession>A0A370HA20</accession>
<reference evidence="1 2" key="1">
    <citation type="submission" date="2018-07" db="EMBL/GenBank/DDBJ databases">
        <title>Genomic Encyclopedia of Type Strains, Phase IV (KMG-IV): sequencing the most valuable type-strain genomes for metagenomic binning, comparative biology and taxonomic classification.</title>
        <authorList>
            <person name="Goeker M."/>
        </authorList>
    </citation>
    <scope>NUCLEOTIDE SEQUENCE [LARGE SCALE GENOMIC DNA]</scope>
    <source>
        <strain evidence="1 2">DSM 14364</strain>
    </source>
</reference>
<evidence type="ECO:0008006" key="3">
    <source>
        <dbReference type="Google" id="ProtNLM"/>
    </source>
</evidence>